<organism evidence="8 9">
    <name type="scientific">Alistipes timonensis JC136</name>
    <dbReference type="NCBI Taxonomy" id="1033731"/>
    <lineage>
        <taxon>Bacteria</taxon>
        <taxon>Pseudomonadati</taxon>
        <taxon>Bacteroidota</taxon>
        <taxon>Bacteroidia</taxon>
        <taxon>Bacteroidales</taxon>
        <taxon>Rikenellaceae</taxon>
        <taxon>Alistipes</taxon>
    </lineage>
</organism>
<evidence type="ECO:0000313" key="9">
    <source>
        <dbReference type="Proteomes" id="UP000183253"/>
    </source>
</evidence>
<feature type="domain" description="PKD" evidence="7">
    <location>
        <begin position="313"/>
        <end position="380"/>
    </location>
</feature>
<feature type="signal peptide" evidence="6">
    <location>
        <begin position="1"/>
        <end position="22"/>
    </location>
</feature>
<dbReference type="PANTHER" id="PTHR46730">
    <property type="entry name" value="POLYCYSTIN-1"/>
    <property type="match status" value="1"/>
</dbReference>
<dbReference type="Pfam" id="PF00801">
    <property type="entry name" value="PKD"/>
    <property type="match status" value="1"/>
</dbReference>
<keyword evidence="9" id="KW-1185">Reference proteome</keyword>
<dbReference type="InterPro" id="IPR000601">
    <property type="entry name" value="PKD_dom"/>
</dbReference>
<comment type="subcellular location">
    <subcellularLocation>
        <location evidence="1">Membrane</location>
        <topology evidence="1">Multi-pass membrane protein</topology>
    </subcellularLocation>
</comment>
<dbReference type="STRING" id="1033731.SAMN05444145_102303"/>
<dbReference type="InterPro" id="IPR035986">
    <property type="entry name" value="PKD_dom_sf"/>
</dbReference>
<evidence type="ECO:0000256" key="6">
    <source>
        <dbReference type="SAM" id="SignalP"/>
    </source>
</evidence>
<dbReference type="InterPro" id="IPR022409">
    <property type="entry name" value="PKD/Chitinase_dom"/>
</dbReference>
<dbReference type="PANTHER" id="PTHR46730:SF4">
    <property type="entry name" value="POLYCYSTIC KIDNEY DISEASE PROTEIN 1-LIKE 1"/>
    <property type="match status" value="1"/>
</dbReference>
<dbReference type="AlphaFoldDB" id="A0A1H3ZQ52"/>
<protein>
    <submittedName>
        <fullName evidence="8">PKD-like domain-containing protein</fullName>
    </submittedName>
</protein>
<dbReference type="Gene3D" id="2.60.40.10">
    <property type="entry name" value="Immunoglobulins"/>
    <property type="match status" value="1"/>
</dbReference>
<dbReference type="GO" id="GO:0006816">
    <property type="term" value="P:calcium ion transport"/>
    <property type="evidence" value="ECO:0007669"/>
    <property type="project" value="TreeGrafter"/>
</dbReference>
<feature type="chain" id="PRO_5010289092" evidence="6">
    <location>
        <begin position="23"/>
        <end position="572"/>
    </location>
</feature>
<dbReference type="GO" id="GO:0005886">
    <property type="term" value="C:plasma membrane"/>
    <property type="evidence" value="ECO:0007669"/>
    <property type="project" value="TreeGrafter"/>
</dbReference>
<evidence type="ECO:0000313" key="8">
    <source>
        <dbReference type="EMBL" id="SEA25906.1"/>
    </source>
</evidence>
<evidence type="ECO:0000256" key="3">
    <source>
        <dbReference type="ARBA" id="ARBA00022737"/>
    </source>
</evidence>
<dbReference type="InterPro" id="IPR013783">
    <property type="entry name" value="Ig-like_fold"/>
</dbReference>
<keyword evidence="4" id="KW-1133">Transmembrane helix</keyword>
<dbReference type="Proteomes" id="UP000183253">
    <property type="component" value="Unassembled WGS sequence"/>
</dbReference>
<dbReference type="EMBL" id="FNRI01000002">
    <property type="protein sequence ID" value="SEA25906.1"/>
    <property type="molecule type" value="Genomic_DNA"/>
</dbReference>
<keyword evidence="6" id="KW-0732">Signal</keyword>
<gene>
    <name evidence="8" type="ORF">SAMN05444145_102303</name>
</gene>
<dbReference type="RefSeq" id="WP_231290857.1">
    <property type="nucleotide sequence ID" value="NZ_CAEG01000012.1"/>
</dbReference>
<evidence type="ECO:0000256" key="2">
    <source>
        <dbReference type="ARBA" id="ARBA00022692"/>
    </source>
</evidence>
<dbReference type="CDD" id="cd00146">
    <property type="entry name" value="PKD"/>
    <property type="match status" value="1"/>
</dbReference>
<reference evidence="8 9" key="1">
    <citation type="submission" date="2016-10" db="EMBL/GenBank/DDBJ databases">
        <authorList>
            <person name="de Groot N.N."/>
        </authorList>
    </citation>
    <scope>NUCLEOTIDE SEQUENCE [LARGE SCALE GENOMIC DNA]</scope>
    <source>
        <strain evidence="8 9">DSM 25383</strain>
    </source>
</reference>
<evidence type="ECO:0000256" key="1">
    <source>
        <dbReference type="ARBA" id="ARBA00004141"/>
    </source>
</evidence>
<dbReference type="PROSITE" id="PS50093">
    <property type="entry name" value="PKD"/>
    <property type="match status" value="1"/>
</dbReference>
<proteinExistence type="predicted"/>
<evidence type="ECO:0000259" key="7">
    <source>
        <dbReference type="PROSITE" id="PS50093"/>
    </source>
</evidence>
<dbReference type="SUPFAM" id="SSF49299">
    <property type="entry name" value="PKD domain"/>
    <property type="match status" value="4"/>
</dbReference>
<accession>A0A1H3ZQ52</accession>
<keyword evidence="3" id="KW-0677">Repeat</keyword>
<keyword evidence="5" id="KW-0472">Membrane</keyword>
<dbReference type="SMART" id="SM00089">
    <property type="entry name" value="PKD"/>
    <property type="match status" value="3"/>
</dbReference>
<name>A0A1H3ZQ52_9BACT</name>
<sequence>MKKIIWMQAVLLMGLAALWGCGGDDTTDEQPAVMPQVTFPVTESAVSAYVDDAVRFEAVIESPGPLSCSWFVDGKLMAATASMTYVFRAKGTYDVHFEASNTVGKVEKDYSVTVEGSPLGIEFSNEEETVSCLPGEEVLISATVVAGDKEVVHEWKVDDEVVSTTTEFKYTFGKMGSYTVTYRGVNADEVSVNRTWTVTVDELPLEIEFSVTDAVISCVQGSEVAITATVKNGGTGLVHEWKVGSDVVSTTAEFKQKFDEVGTFTVSYKGVNGKGEEKTSSWTVGVEEKPLEIEFSKADGSTLRSAAGDEVVITATVKGGGTGLVHEWKVGGDAVSATAEFRHAFDAAGTYTVTYKGVNAKGEEKTASWTVEVSEAGAGYMFENFETLSSLASDYIKEGNKGSLSIVNNPYPTTANPSGKVLKVDMSATTTGTSAFFDVYLDKKLSGAERVKYKAIRIRIYLGKNEYYPRMLIPKTPEGGSGQPNKMPCKINGQAFANNNASAAEWKKLVKTDDWNEFVYDLEGCGYGFSNCSEFNQVQFRPLVNMSAGGMSGFDAETNNRTVYYDDIEFLE</sequence>
<evidence type="ECO:0000256" key="4">
    <source>
        <dbReference type="ARBA" id="ARBA00022989"/>
    </source>
</evidence>
<dbReference type="GO" id="GO:0005261">
    <property type="term" value="F:monoatomic cation channel activity"/>
    <property type="evidence" value="ECO:0007669"/>
    <property type="project" value="TreeGrafter"/>
</dbReference>
<keyword evidence="2" id="KW-0812">Transmembrane</keyword>
<evidence type="ECO:0000256" key="5">
    <source>
        <dbReference type="ARBA" id="ARBA00023136"/>
    </source>
</evidence>